<evidence type="ECO:0000313" key="2">
    <source>
        <dbReference type="EMBL" id="OAQ62998.1"/>
    </source>
</evidence>
<organism evidence="2 3">
    <name type="scientific">Pochonia chlamydosporia 170</name>
    <dbReference type="NCBI Taxonomy" id="1380566"/>
    <lineage>
        <taxon>Eukaryota</taxon>
        <taxon>Fungi</taxon>
        <taxon>Dikarya</taxon>
        <taxon>Ascomycota</taxon>
        <taxon>Pezizomycotina</taxon>
        <taxon>Sordariomycetes</taxon>
        <taxon>Hypocreomycetidae</taxon>
        <taxon>Hypocreales</taxon>
        <taxon>Clavicipitaceae</taxon>
        <taxon>Pochonia</taxon>
    </lineage>
</organism>
<dbReference type="KEGG" id="pchm:VFPPC_16410"/>
<dbReference type="RefSeq" id="XP_018140578.1">
    <property type="nucleotide sequence ID" value="XM_018294163.1"/>
</dbReference>
<accession>A0A179FC46</accession>
<evidence type="ECO:0000256" key="1">
    <source>
        <dbReference type="SAM" id="MobiDB-lite"/>
    </source>
</evidence>
<name>A0A179FC46_METCM</name>
<comment type="caution">
    <text evidence="2">The sequence shown here is derived from an EMBL/GenBank/DDBJ whole genome shotgun (WGS) entry which is preliminary data.</text>
</comment>
<protein>
    <submittedName>
        <fullName evidence="2">Uncharacterized protein</fullName>
    </submittedName>
</protein>
<sequence>MPVRPHPDAFVCLPMTTSHTKIIKSNTCSSPVSQLPQMTSTRLLRPDISIQTFSSSTHTHIPSMYAFVSTPTASVSGQAHRQTPSQTNHENHRPMPLTSRLTT</sequence>
<reference evidence="2 3" key="1">
    <citation type="journal article" date="2016" name="PLoS Pathog.">
        <title>Biosynthesis of antibiotic leucinostatins in bio-control fungus Purpureocillium lilacinum and their inhibition on phytophthora revealed by genome mining.</title>
        <authorList>
            <person name="Wang G."/>
            <person name="Liu Z."/>
            <person name="Lin R."/>
            <person name="Li E."/>
            <person name="Mao Z."/>
            <person name="Ling J."/>
            <person name="Yang Y."/>
            <person name="Yin W.B."/>
            <person name="Xie B."/>
        </authorList>
    </citation>
    <scope>NUCLEOTIDE SEQUENCE [LARGE SCALE GENOMIC DNA]</scope>
    <source>
        <strain evidence="2">170</strain>
    </source>
</reference>
<gene>
    <name evidence="2" type="ORF">VFPPC_16410</name>
</gene>
<feature type="region of interest" description="Disordered" evidence="1">
    <location>
        <begin position="72"/>
        <end position="103"/>
    </location>
</feature>
<keyword evidence="3" id="KW-1185">Reference proteome</keyword>
<dbReference type="EMBL" id="LSBJ02000006">
    <property type="protein sequence ID" value="OAQ62998.1"/>
    <property type="molecule type" value="Genomic_DNA"/>
</dbReference>
<dbReference type="AlphaFoldDB" id="A0A179FC46"/>
<feature type="compositionally biased region" description="Polar residues" evidence="1">
    <location>
        <begin position="72"/>
        <end position="88"/>
    </location>
</feature>
<dbReference type="Proteomes" id="UP000078397">
    <property type="component" value="Unassembled WGS sequence"/>
</dbReference>
<dbReference type="GeneID" id="28858157"/>
<evidence type="ECO:0000313" key="3">
    <source>
        <dbReference type="Proteomes" id="UP000078397"/>
    </source>
</evidence>
<proteinExistence type="predicted"/>